<comment type="caution">
    <text evidence="1">The sequence shown here is derived from an EMBL/GenBank/DDBJ whole genome shotgun (WGS) entry which is preliminary data.</text>
</comment>
<reference evidence="2" key="1">
    <citation type="journal article" date="2019" name="Int. J. Syst. Evol. Microbiol.">
        <title>The Global Catalogue of Microorganisms (GCM) 10K type strain sequencing project: providing services to taxonomists for standard genome sequencing and annotation.</title>
        <authorList>
            <consortium name="The Broad Institute Genomics Platform"/>
            <consortium name="The Broad Institute Genome Sequencing Center for Infectious Disease"/>
            <person name="Wu L."/>
            <person name="Ma J."/>
        </authorList>
    </citation>
    <scope>NUCLEOTIDE SEQUENCE [LARGE SCALE GENOMIC DNA]</scope>
    <source>
        <strain evidence="2">CGMCC 1.12811</strain>
    </source>
</reference>
<evidence type="ECO:0000313" key="2">
    <source>
        <dbReference type="Proteomes" id="UP000658793"/>
    </source>
</evidence>
<sequence>MENFYLKEETYRIIGICMEVHKILGKGHSEKVYGDALEYEFQKNEIPYSREVKYNIEYKEIILPTYYYADFVVFEEIILELKAIKELTSSEVKQTLNYLAASKNKIGLLANFGEDSLKHKRIIL</sequence>
<dbReference type="Pfam" id="PF13366">
    <property type="entry name" value="PDDEXK_3"/>
    <property type="match status" value="1"/>
</dbReference>
<dbReference type="RefSeq" id="WP_188491473.1">
    <property type="nucleotide sequence ID" value="NZ_BMGA01000001.1"/>
</dbReference>
<protein>
    <recommendedName>
        <fullName evidence="3">GxxExxY protein</fullName>
    </recommendedName>
</protein>
<evidence type="ECO:0000313" key="1">
    <source>
        <dbReference type="EMBL" id="GGA64292.1"/>
    </source>
</evidence>
<gene>
    <name evidence="1" type="ORF">GCM10008015_01490</name>
</gene>
<organism evidence="1 2">
    <name type="scientific">Flavobacterium palustre</name>
    <dbReference type="NCBI Taxonomy" id="1476463"/>
    <lineage>
        <taxon>Bacteria</taxon>
        <taxon>Pseudomonadati</taxon>
        <taxon>Bacteroidota</taxon>
        <taxon>Flavobacteriia</taxon>
        <taxon>Flavobacteriales</taxon>
        <taxon>Flavobacteriaceae</taxon>
        <taxon>Flavobacterium</taxon>
    </lineage>
</organism>
<keyword evidence="2" id="KW-1185">Reference proteome</keyword>
<dbReference type="Proteomes" id="UP000658793">
    <property type="component" value="Unassembled WGS sequence"/>
</dbReference>
<accession>A0ABQ1H9G4</accession>
<dbReference type="InterPro" id="IPR026350">
    <property type="entry name" value="GxxExxY"/>
</dbReference>
<name>A0ABQ1H9G4_9FLAO</name>
<dbReference type="EMBL" id="BMGA01000001">
    <property type="protein sequence ID" value="GGA64292.1"/>
    <property type="molecule type" value="Genomic_DNA"/>
</dbReference>
<dbReference type="NCBIfam" id="TIGR04256">
    <property type="entry name" value="GxxExxY"/>
    <property type="match status" value="1"/>
</dbReference>
<evidence type="ECO:0008006" key="3">
    <source>
        <dbReference type="Google" id="ProtNLM"/>
    </source>
</evidence>
<proteinExistence type="predicted"/>